<dbReference type="InterPro" id="IPR028994">
    <property type="entry name" value="Integrin_alpha_N"/>
</dbReference>
<dbReference type="Proteomes" id="UP001149090">
    <property type="component" value="Unassembled WGS sequence"/>
</dbReference>
<keyword evidence="2" id="KW-0677">Repeat</keyword>
<organism evidence="7 8">
    <name type="scientific">Anaeramoeba ignava</name>
    <name type="common">Anaerobic marine amoeba</name>
    <dbReference type="NCBI Taxonomy" id="1746090"/>
    <lineage>
        <taxon>Eukaryota</taxon>
        <taxon>Metamonada</taxon>
        <taxon>Anaeramoebidae</taxon>
        <taxon>Anaeramoeba</taxon>
    </lineage>
</organism>
<proteinExistence type="predicted"/>
<dbReference type="Gene3D" id="2.130.10.130">
    <property type="entry name" value="Integrin alpha, N-terminal"/>
    <property type="match status" value="2"/>
</dbReference>
<feature type="transmembrane region" description="Helical" evidence="5">
    <location>
        <begin position="902"/>
        <end position="924"/>
    </location>
</feature>
<dbReference type="PANTHER" id="PTHR36220:SF1">
    <property type="entry name" value="GAMMA TUBULIN COMPLEX COMPONENT C-TERMINAL DOMAIN-CONTAINING PROTEIN"/>
    <property type="match status" value="1"/>
</dbReference>
<dbReference type="SUPFAM" id="SSF49265">
    <property type="entry name" value="Fibronectin type III"/>
    <property type="match status" value="1"/>
</dbReference>
<keyword evidence="5" id="KW-0812">Transmembrane</keyword>
<keyword evidence="1" id="KW-0732">Signal</keyword>
<evidence type="ECO:0000256" key="3">
    <source>
        <dbReference type="ARBA" id="ARBA00023180"/>
    </source>
</evidence>
<evidence type="ECO:0000256" key="5">
    <source>
        <dbReference type="SAM" id="Phobius"/>
    </source>
</evidence>
<feature type="domain" description="Fibronectin type-III" evidence="6">
    <location>
        <begin position="515"/>
        <end position="616"/>
    </location>
</feature>
<comment type="caution">
    <text evidence="7">The sequence shown here is derived from an EMBL/GenBank/DDBJ whole genome shotgun (WGS) entry which is preliminary data.</text>
</comment>
<feature type="domain" description="Fibronectin type-III" evidence="6">
    <location>
        <begin position="617"/>
        <end position="707"/>
    </location>
</feature>
<feature type="repeat" description="FG-GAP" evidence="4">
    <location>
        <begin position="192"/>
        <end position="247"/>
    </location>
</feature>
<name>A0A9Q0R834_ANAIG</name>
<dbReference type="Pfam" id="PF14312">
    <property type="entry name" value="FG-GAP_2"/>
    <property type="match status" value="6"/>
</dbReference>
<keyword evidence="3" id="KW-0325">Glycoprotein</keyword>
<dbReference type="CDD" id="cd00063">
    <property type="entry name" value="FN3"/>
    <property type="match status" value="1"/>
</dbReference>
<dbReference type="SMART" id="SM00191">
    <property type="entry name" value="Int_alpha"/>
    <property type="match status" value="5"/>
</dbReference>
<dbReference type="InterPro" id="IPR003961">
    <property type="entry name" value="FN3_dom"/>
</dbReference>
<dbReference type="EMBL" id="JAPDFW010000105">
    <property type="protein sequence ID" value="KAJ5069314.1"/>
    <property type="molecule type" value="Genomic_DNA"/>
</dbReference>
<dbReference type="PROSITE" id="PS50853">
    <property type="entry name" value="FN3"/>
    <property type="match status" value="2"/>
</dbReference>
<reference evidence="7" key="1">
    <citation type="submission" date="2022-10" db="EMBL/GenBank/DDBJ databases">
        <title>Novel sulphate-reducing endosymbionts in the free-living metamonad Anaeramoeba.</title>
        <authorList>
            <person name="Jerlstrom-Hultqvist J."/>
            <person name="Cepicka I."/>
            <person name="Gallot-Lavallee L."/>
            <person name="Salas-Leiva D."/>
            <person name="Curtis B.A."/>
            <person name="Zahonova K."/>
            <person name="Pipaliya S."/>
            <person name="Dacks J."/>
            <person name="Roger A.J."/>
        </authorList>
    </citation>
    <scope>NUCLEOTIDE SEQUENCE</scope>
    <source>
        <strain evidence="7">BMAN</strain>
    </source>
</reference>
<sequence length="949" mass="102453">MTTITKEEEHQGIVKNMEVSLSWAQTTILAPSAGKANDFFGNAVSMSGEVAVIGAPRTQVGTNVKQGKAYVYRKSGSAWILEASLAASDGASYDLFGSSVAILNDAIVVGSPNATVSGHLGQGKSYVFKKTTSWSQMQILTSTGSPNDKFGSSIAISSDYVVIGAYNALSGANVSQGKVYLYKNNSGTWSYDVELFSNDSKDHDFFGYSVGINGDVIAVGAPNAQVGTQSYQGKAYVFRLVESLWTQEAMLVSADGSQNDRMGTAVDVFGSFVFVGIPYAQVGSNDNEGKVVVYEYNSPSWAVLFTVYCQSGADGTLFGSALRFSGEVLLVGAPWATVGSNANQGQVFAYRKDGDYFAYEATLQASDGRAENQFGKSVGISGNVGIVGSSIYGTTSAEEGSTALVQYQGEAYMFLRTPSTIPPVVFQKCDSLYSSFKCYWYSLLPSVYQYQIKYLENYSVITSPSLSGGVYSKVFSAPAYPDVKGNLDCLIQIHACNTTTGECGEPSYIYPLTTRISKLNNFAFNASRDSIQFSWTAPNVPIEGGYPKLDHYNITYQTGILPAKSSLISNQATSYLLSGLELVTNYSISIFACRTSACTGEDQGEVQSKWISTIFNAVQNFACSVSNYYTISCSWTQPNDPITPYYYYLTYSAATQNNSGSKNTTAKSTSFTALYSNVDYQISVYAVDKNYELGIVSSTTVKTTQLPVPEVTGTSTQSEQIRYNFNTISQAKGYLITLDNGATWTNFTSVSVYSGSATAIKQKIPGNVEYSTMIRYCSEITCNLALAGSPTNTSLLTPSLGSVSSLNCTGGIGSVNCTWNPLVLSGGLRKYIFSYGSDSVCLSNQTTQIFRDNLVQGVTYEIGVVSSADYNCDSSSYSSPATRVSVFTLKSEQSSSDSHSTVVITATLCIFFGLILILIIFFISRKRYKIQEEKAKQNLAFNLDELEIQ</sequence>
<dbReference type="InterPro" id="IPR013519">
    <property type="entry name" value="Int_alpha_beta-p"/>
</dbReference>
<evidence type="ECO:0000313" key="8">
    <source>
        <dbReference type="Proteomes" id="UP001149090"/>
    </source>
</evidence>
<evidence type="ECO:0000256" key="1">
    <source>
        <dbReference type="ARBA" id="ARBA00022729"/>
    </source>
</evidence>
<dbReference type="InterPro" id="IPR013517">
    <property type="entry name" value="FG-GAP"/>
</dbReference>
<dbReference type="Gene3D" id="2.60.40.10">
    <property type="entry name" value="Immunoglobulins"/>
    <property type="match status" value="2"/>
</dbReference>
<protein>
    <recommendedName>
        <fullName evidence="6">Fibronectin type-III domain-containing protein</fullName>
    </recommendedName>
</protein>
<dbReference type="OrthoDB" id="447633at2759"/>
<evidence type="ECO:0000256" key="2">
    <source>
        <dbReference type="ARBA" id="ARBA00022737"/>
    </source>
</evidence>
<dbReference type="PROSITE" id="PS51470">
    <property type="entry name" value="FG_GAP"/>
    <property type="match status" value="1"/>
</dbReference>
<keyword evidence="5" id="KW-0472">Membrane</keyword>
<dbReference type="PANTHER" id="PTHR36220">
    <property type="entry name" value="UNNAMED PRODUCT"/>
    <property type="match status" value="1"/>
</dbReference>
<gene>
    <name evidence="7" type="ORF">M0811_11657</name>
</gene>
<dbReference type="InterPro" id="IPR013783">
    <property type="entry name" value="Ig-like_fold"/>
</dbReference>
<evidence type="ECO:0000313" key="7">
    <source>
        <dbReference type="EMBL" id="KAJ5069314.1"/>
    </source>
</evidence>
<keyword evidence="5" id="KW-1133">Transmembrane helix</keyword>
<evidence type="ECO:0000259" key="6">
    <source>
        <dbReference type="PROSITE" id="PS50853"/>
    </source>
</evidence>
<keyword evidence="8" id="KW-1185">Reference proteome</keyword>
<dbReference type="SUPFAM" id="SSF69318">
    <property type="entry name" value="Integrin alpha N-terminal domain"/>
    <property type="match status" value="1"/>
</dbReference>
<dbReference type="InterPro" id="IPR036116">
    <property type="entry name" value="FN3_sf"/>
</dbReference>
<dbReference type="AlphaFoldDB" id="A0A9Q0R834"/>
<dbReference type="SMART" id="SM00060">
    <property type="entry name" value="FN3"/>
    <property type="match status" value="2"/>
</dbReference>
<accession>A0A9Q0R834</accession>
<dbReference type="Pfam" id="PF00041">
    <property type="entry name" value="fn3"/>
    <property type="match status" value="2"/>
</dbReference>
<evidence type="ECO:0000256" key="4">
    <source>
        <dbReference type="PROSITE-ProRule" id="PRU00803"/>
    </source>
</evidence>